<gene>
    <name evidence="2" type="ORF">KDI_38520</name>
</gene>
<dbReference type="Proteomes" id="UP000322530">
    <property type="component" value="Unassembled WGS sequence"/>
</dbReference>
<reference evidence="2 3" key="1">
    <citation type="submission" date="2019-01" db="EMBL/GenBank/DDBJ databases">
        <title>Draft genome sequence of Dictyobacter sp. Uno17.</title>
        <authorList>
            <person name="Wang C.M."/>
            <person name="Zheng Y."/>
            <person name="Sakai Y."/>
            <person name="Abe K."/>
            <person name="Yokota A."/>
            <person name="Yabe S."/>
        </authorList>
    </citation>
    <scope>NUCLEOTIDE SEQUENCE [LARGE SCALE GENOMIC DNA]</scope>
    <source>
        <strain evidence="2 3">Uno17</strain>
    </source>
</reference>
<proteinExistence type="predicted"/>
<sequence>MAHKKKKDEGAKEYVKKVIDNPNLEKELQITGSKYKIPVTPKPGQDTGDNTTNTNNEQSNKH</sequence>
<comment type="caution">
    <text evidence="2">The sequence shown here is derived from an EMBL/GenBank/DDBJ whole genome shotgun (WGS) entry which is preliminary data.</text>
</comment>
<name>A0A5A5TGF7_9CHLR</name>
<evidence type="ECO:0000256" key="1">
    <source>
        <dbReference type="SAM" id="MobiDB-lite"/>
    </source>
</evidence>
<protein>
    <submittedName>
        <fullName evidence="2">Uncharacterized protein</fullName>
    </submittedName>
</protein>
<feature type="compositionally biased region" description="Low complexity" evidence="1">
    <location>
        <begin position="46"/>
        <end position="56"/>
    </location>
</feature>
<dbReference type="EMBL" id="BIXY01000066">
    <property type="protein sequence ID" value="GCF10288.1"/>
    <property type="molecule type" value="Genomic_DNA"/>
</dbReference>
<organism evidence="2 3">
    <name type="scientific">Dictyobacter arantiisoli</name>
    <dbReference type="NCBI Taxonomy" id="2014874"/>
    <lineage>
        <taxon>Bacteria</taxon>
        <taxon>Bacillati</taxon>
        <taxon>Chloroflexota</taxon>
        <taxon>Ktedonobacteria</taxon>
        <taxon>Ktedonobacterales</taxon>
        <taxon>Dictyobacteraceae</taxon>
        <taxon>Dictyobacter</taxon>
    </lineage>
</organism>
<keyword evidence="3" id="KW-1185">Reference proteome</keyword>
<evidence type="ECO:0000313" key="2">
    <source>
        <dbReference type="EMBL" id="GCF10288.1"/>
    </source>
</evidence>
<accession>A0A5A5TGF7</accession>
<evidence type="ECO:0000313" key="3">
    <source>
        <dbReference type="Proteomes" id="UP000322530"/>
    </source>
</evidence>
<dbReference type="AlphaFoldDB" id="A0A5A5TGF7"/>
<feature type="region of interest" description="Disordered" evidence="1">
    <location>
        <begin position="30"/>
        <end position="62"/>
    </location>
</feature>